<evidence type="ECO:0000256" key="1">
    <source>
        <dbReference type="ARBA" id="ARBA00004191"/>
    </source>
</evidence>
<reference evidence="11 12" key="1">
    <citation type="journal article" date="2009" name="Nat. Genet.">
        <title>The genome of the cucumber, Cucumis sativus L.</title>
        <authorList>
            <person name="Huang S."/>
            <person name="Li R."/>
            <person name="Zhang Z."/>
            <person name="Li L."/>
            <person name="Gu X."/>
            <person name="Fan W."/>
            <person name="Lucas W.J."/>
            <person name="Wang X."/>
            <person name="Xie B."/>
            <person name="Ni P."/>
            <person name="Ren Y."/>
            <person name="Zhu H."/>
            <person name="Li J."/>
            <person name="Lin K."/>
            <person name="Jin W."/>
            <person name="Fei Z."/>
            <person name="Li G."/>
            <person name="Staub J."/>
            <person name="Kilian A."/>
            <person name="van der Vossen E.A."/>
            <person name="Wu Y."/>
            <person name="Guo J."/>
            <person name="He J."/>
            <person name="Jia Z."/>
            <person name="Ren Y."/>
            <person name="Tian G."/>
            <person name="Lu Y."/>
            <person name="Ruan J."/>
            <person name="Qian W."/>
            <person name="Wang M."/>
            <person name="Huang Q."/>
            <person name="Li B."/>
            <person name="Xuan Z."/>
            <person name="Cao J."/>
            <person name="Asan"/>
            <person name="Wu Z."/>
            <person name="Zhang J."/>
            <person name="Cai Q."/>
            <person name="Bai Y."/>
            <person name="Zhao B."/>
            <person name="Han Y."/>
            <person name="Li Y."/>
            <person name="Li X."/>
            <person name="Wang S."/>
            <person name="Shi Q."/>
            <person name="Liu S."/>
            <person name="Cho W.K."/>
            <person name="Kim J.Y."/>
            <person name="Xu Y."/>
            <person name="Heller-Uszynska K."/>
            <person name="Miao H."/>
            <person name="Cheng Z."/>
            <person name="Zhang S."/>
            <person name="Wu J."/>
            <person name="Yang Y."/>
            <person name="Kang H."/>
            <person name="Li M."/>
            <person name="Liang H."/>
            <person name="Ren X."/>
            <person name="Shi Z."/>
            <person name="Wen M."/>
            <person name="Jian M."/>
            <person name="Yang H."/>
            <person name="Zhang G."/>
            <person name="Yang Z."/>
            <person name="Chen R."/>
            <person name="Liu S."/>
            <person name="Li J."/>
            <person name="Ma L."/>
            <person name="Liu H."/>
            <person name="Zhou Y."/>
            <person name="Zhao J."/>
            <person name="Fang X."/>
            <person name="Li G."/>
            <person name="Fang L."/>
            <person name="Li Y."/>
            <person name="Liu D."/>
            <person name="Zheng H."/>
            <person name="Zhang Y."/>
            <person name="Qin N."/>
            <person name="Li Z."/>
            <person name="Yang G."/>
            <person name="Yang S."/>
            <person name="Bolund L."/>
            <person name="Kristiansen K."/>
            <person name="Zheng H."/>
            <person name="Li S."/>
            <person name="Zhang X."/>
            <person name="Yang H."/>
            <person name="Wang J."/>
            <person name="Sun R."/>
            <person name="Zhang B."/>
            <person name="Jiang S."/>
            <person name="Wang J."/>
            <person name="Du Y."/>
            <person name="Li S."/>
        </authorList>
    </citation>
    <scope>NUCLEOTIDE SEQUENCE [LARGE SCALE GENOMIC DNA]</scope>
    <source>
        <strain evidence="12">cv. 9930</strain>
    </source>
</reference>
<organism evidence="11 12">
    <name type="scientific">Cucumis sativus</name>
    <name type="common">Cucumber</name>
    <dbReference type="NCBI Taxonomy" id="3659"/>
    <lineage>
        <taxon>Eukaryota</taxon>
        <taxon>Viridiplantae</taxon>
        <taxon>Streptophyta</taxon>
        <taxon>Embryophyta</taxon>
        <taxon>Tracheophyta</taxon>
        <taxon>Spermatophyta</taxon>
        <taxon>Magnoliopsida</taxon>
        <taxon>eudicotyledons</taxon>
        <taxon>Gunneridae</taxon>
        <taxon>Pentapetalae</taxon>
        <taxon>rosids</taxon>
        <taxon>fabids</taxon>
        <taxon>Cucurbitales</taxon>
        <taxon>Cucurbitaceae</taxon>
        <taxon>Benincaseae</taxon>
        <taxon>Cucumis</taxon>
    </lineage>
</organism>
<dbReference type="OMA" id="TTRYTIH"/>
<feature type="region of interest" description="Disordered" evidence="9">
    <location>
        <begin position="96"/>
        <end position="116"/>
    </location>
</feature>
<evidence type="ECO:0000313" key="12">
    <source>
        <dbReference type="Proteomes" id="UP000029981"/>
    </source>
</evidence>
<keyword evidence="6 8" id="KW-0378">Hydrolase</keyword>
<dbReference type="PANTHER" id="PTHR31321">
    <property type="entry name" value="ACYL-COA THIOESTER HYDROLASE YBHC-RELATED"/>
    <property type="match status" value="1"/>
</dbReference>
<evidence type="ECO:0000256" key="4">
    <source>
        <dbReference type="ARBA" id="ARBA00013229"/>
    </source>
</evidence>
<evidence type="ECO:0000256" key="3">
    <source>
        <dbReference type="ARBA" id="ARBA00008891"/>
    </source>
</evidence>
<comment type="pathway">
    <text evidence="2 8">Glycan metabolism; pectin degradation; 2-dehydro-3-deoxy-D-gluconate from pectin: step 1/5.</text>
</comment>
<keyword evidence="8" id="KW-0961">Cell wall biogenesis/degradation</keyword>
<comment type="catalytic activity">
    <reaction evidence="8">
        <text>[(1-&gt;4)-alpha-D-galacturonosyl methyl ester](n) + n H2O = [(1-&gt;4)-alpha-D-galacturonosyl](n) + n methanol + n H(+)</text>
        <dbReference type="Rhea" id="RHEA:22380"/>
        <dbReference type="Rhea" id="RHEA-COMP:14570"/>
        <dbReference type="Rhea" id="RHEA-COMP:14573"/>
        <dbReference type="ChEBI" id="CHEBI:15377"/>
        <dbReference type="ChEBI" id="CHEBI:15378"/>
        <dbReference type="ChEBI" id="CHEBI:17790"/>
        <dbReference type="ChEBI" id="CHEBI:140522"/>
        <dbReference type="ChEBI" id="CHEBI:140523"/>
        <dbReference type="EC" id="3.1.1.11"/>
    </reaction>
</comment>
<dbReference type="InterPro" id="IPR012334">
    <property type="entry name" value="Pectin_lyas_fold"/>
</dbReference>
<keyword evidence="8" id="KW-0964">Secreted</keyword>
<dbReference type="EMBL" id="CM002926">
    <property type="protein sequence ID" value="KGN51200.1"/>
    <property type="molecule type" value="Genomic_DNA"/>
</dbReference>
<evidence type="ECO:0000313" key="11">
    <source>
        <dbReference type="EMBL" id="KGN51200.1"/>
    </source>
</evidence>
<dbReference type="AlphaFoldDB" id="A0A0A0KNI2"/>
<dbReference type="UniPathway" id="UPA00545">
    <property type="reaction ID" value="UER00823"/>
</dbReference>
<proteinExistence type="inferred from homology"/>
<dbReference type="Gene3D" id="2.160.20.10">
    <property type="entry name" value="Single-stranded right-handed beta-helix, Pectin lyase-like"/>
    <property type="match status" value="1"/>
</dbReference>
<reference evidence="11 12" key="4">
    <citation type="journal article" date="2011" name="BMC Genomics">
        <title>RNA-Seq improves annotation of protein-coding genes in the cucumber genome.</title>
        <authorList>
            <person name="Li Z."/>
            <person name="Zhang Z."/>
            <person name="Yan P."/>
            <person name="Huang S."/>
            <person name="Fei Z."/>
            <person name="Lin K."/>
        </authorList>
    </citation>
    <scope>NUCLEOTIDE SEQUENCE [LARGE SCALE GENOMIC DNA]</scope>
    <source>
        <strain evidence="12">cv. 9930</strain>
    </source>
</reference>
<dbReference type="Proteomes" id="UP000029981">
    <property type="component" value="Chromosome 5"/>
</dbReference>
<dbReference type="PROSITE" id="PS00800">
    <property type="entry name" value="PECTINESTERASE_1"/>
    <property type="match status" value="1"/>
</dbReference>
<feature type="domain" description="Pectinesterase catalytic" evidence="10">
    <location>
        <begin position="30"/>
        <end position="111"/>
    </location>
</feature>
<keyword evidence="5 8" id="KW-0134">Cell wall</keyword>
<evidence type="ECO:0000256" key="7">
    <source>
        <dbReference type="ARBA" id="ARBA00023085"/>
    </source>
</evidence>
<comment type="similarity">
    <text evidence="3">Belongs to the pectinesterase family.</text>
</comment>
<dbReference type="STRING" id="3659.A0A0A0KNI2"/>
<protein>
    <recommendedName>
        <fullName evidence="4 8">Pectinesterase</fullName>
        <ecNumber evidence="4 8">3.1.1.11</ecNumber>
    </recommendedName>
</protein>
<dbReference type="GO" id="GO:0045490">
    <property type="term" value="P:pectin catabolic process"/>
    <property type="evidence" value="ECO:0007669"/>
    <property type="project" value="UniProtKB-UniRule"/>
</dbReference>
<reference evidence="11 12" key="3">
    <citation type="journal article" date="2010" name="BMC Genomics">
        <title>Transcriptome sequencing and comparative analysis of cucumber flowers with different sex types.</title>
        <authorList>
            <person name="Guo S."/>
            <person name="Zheng Y."/>
            <person name="Joung J.G."/>
            <person name="Liu S."/>
            <person name="Zhang Z."/>
            <person name="Crasta O.R."/>
            <person name="Sobral B.W."/>
            <person name="Xu Y."/>
            <person name="Huang S."/>
            <person name="Fei Z."/>
        </authorList>
    </citation>
    <scope>NUCLEOTIDE SEQUENCE [LARGE SCALE GENOMIC DNA]</scope>
    <source>
        <strain evidence="12">cv. 9930</strain>
    </source>
</reference>
<evidence type="ECO:0000256" key="5">
    <source>
        <dbReference type="ARBA" id="ARBA00022512"/>
    </source>
</evidence>
<gene>
    <name evidence="11" type="ORF">Csa_5G488760</name>
</gene>
<dbReference type="InterPro" id="IPR000070">
    <property type="entry name" value="Pectinesterase_cat"/>
</dbReference>
<dbReference type="InterPro" id="IPR011050">
    <property type="entry name" value="Pectin_lyase_fold/virulence"/>
</dbReference>
<evidence type="ECO:0000256" key="8">
    <source>
        <dbReference type="RuleBase" id="RU000589"/>
    </source>
</evidence>
<dbReference type="Pfam" id="PF01095">
    <property type="entry name" value="Pectinesterase"/>
    <property type="match status" value="1"/>
</dbReference>
<keyword evidence="7 8" id="KW-0063">Aspartyl esterase</keyword>
<dbReference type="GO" id="GO:0030599">
    <property type="term" value="F:pectinesterase activity"/>
    <property type="evidence" value="ECO:0007669"/>
    <property type="project" value="UniProtKB-UniRule"/>
</dbReference>
<keyword evidence="12" id="KW-1185">Reference proteome</keyword>
<dbReference type="EC" id="3.1.1.11" evidence="4 8"/>
<dbReference type="Gramene" id="KGN51200">
    <property type="protein sequence ID" value="KGN51200"/>
    <property type="gene ID" value="Csa_5G488760"/>
</dbReference>
<dbReference type="InterPro" id="IPR018040">
    <property type="entry name" value="Pectinesterase_Tyr_AS"/>
</dbReference>
<comment type="function">
    <text evidence="8">Acts in the modification of cell walls via demethylesterification of cell wall pectin.</text>
</comment>
<name>A0A0A0KNI2_CUCSA</name>
<reference evidence="11 12" key="2">
    <citation type="journal article" date="2009" name="PLoS ONE">
        <title>An integrated genetic and cytogenetic map of the cucumber genome.</title>
        <authorList>
            <person name="Ren Y."/>
            <person name="Zhang Z."/>
            <person name="Liu J."/>
            <person name="Staub J.E."/>
            <person name="Han Y."/>
            <person name="Cheng Z."/>
            <person name="Li X."/>
            <person name="Lu J."/>
            <person name="Miao H."/>
            <person name="Kang H."/>
            <person name="Xie B."/>
            <person name="Gu X."/>
            <person name="Wang X."/>
            <person name="Du Y."/>
            <person name="Jin W."/>
            <person name="Huang S."/>
        </authorList>
    </citation>
    <scope>NUCLEOTIDE SEQUENCE [LARGE SCALE GENOMIC DNA]</scope>
    <source>
        <strain evidence="12">cv. 9930</strain>
    </source>
</reference>
<accession>A0A0A0KNI2</accession>
<evidence type="ECO:0000259" key="10">
    <source>
        <dbReference type="Pfam" id="PF01095"/>
    </source>
</evidence>
<dbReference type="SUPFAM" id="SSF51126">
    <property type="entry name" value="Pectin lyase-like"/>
    <property type="match status" value="1"/>
</dbReference>
<dbReference type="GO" id="GO:0042545">
    <property type="term" value="P:cell wall modification"/>
    <property type="evidence" value="ECO:0007669"/>
    <property type="project" value="UniProtKB-UniRule"/>
</dbReference>
<comment type="subcellular location">
    <subcellularLocation>
        <location evidence="1 8">Secreted</location>
        <location evidence="1 8">Cell wall</location>
    </subcellularLocation>
</comment>
<evidence type="ECO:0000256" key="9">
    <source>
        <dbReference type="SAM" id="MobiDB-lite"/>
    </source>
</evidence>
<evidence type="ECO:0000256" key="2">
    <source>
        <dbReference type="ARBA" id="ARBA00005184"/>
    </source>
</evidence>
<evidence type="ECO:0000256" key="6">
    <source>
        <dbReference type="ARBA" id="ARBA00022801"/>
    </source>
</evidence>
<sequence length="116" mass="12597">MTISTLKMLFIVYLLVVVIVEFSDCFIFNFTVSLDGTGNFVKINDAIAAAPNFSTTRFYIHVKPGTYKEIIEVPYEKTCIALIGDDASTTIIVNNRSNGTGSSTASSATLSKLQLS</sequence>
<dbReference type="PANTHER" id="PTHR31321:SF57">
    <property type="entry name" value="PECTINESTERASE 53-RELATED"/>
    <property type="match status" value="1"/>
</dbReference>